<evidence type="ECO:0000313" key="3">
    <source>
        <dbReference type="EMBL" id="MBE1553324.1"/>
    </source>
</evidence>
<feature type="transmembrane region" description="Helical" evidence="1">
    <location>
        <begin position="35"/>
        <end position="52"/>
    </location>
</feature>
<accession>A0A927MEL8</accession>
<dbReference type="AlphaFoldDB" id="A0A927MEL8"/>
<feature type="transmembrane region" description="Helical" evidence="1">
    <location>
        <begin position="100"/>
        <end position="118"/>
    </location>
</feature>
<dbReference type="Proteomes" id="UP000658225">
    <property type="component" value="Unassembled WGS sequence"/>
</dbReference>
<keyword evidence="1" id="KW-0472">Membrane</keyword>
<comment type="caution">
    <text evidence="3">The sequence shown here is derived from an EMBL/GenBank/DDBJ whole genome shotgun (WGS) entry which is preliminary data.</text>
</comment>
<dbReference type="EMBL" id="JADBEL010000001">
    <property type="protein sequence ID" value="MBE1553324.1"/>
    <property type="molecule type" value="Genomic_DNA"/>
</dbReference>
<evidence type="ECO:0000259" key="2">
    <source>
        <dbReference type="Pfam" id="PF13038"/>
    </source>
</evidence>
<keyword evidence="4" id="KW-1185">Reference proteome</keyword>
<keyword evidence="1" id="KW-1133">Transmembrane helix</keyword>
<name>A0A927MEL8_9BACL</name>
<feature type="domain" description="DUF3899" evidence="2">
    <location>
        <begin position="33"/>
        <end position="115"/>
    </location>
</feature>
<organism evidence="3 4">
    <name type="scientific">Sporosarcina limicola</name>
    <dbReference type="NCBI Taxonomy" id="34101"/>
    <lineage>
        <taxon>Bacteria</taxon>
        <taxon>Bacillati</taxon>
        <taxon>Bacillota</taxon>
        <taxon>Bacilli</taxon>
        <taxon>Bacillales</taxon>
        <taxon>Caryophanaceae</taxon>
        <taxon>Sporosarcina</taxon>
    </lineage>
</organism>
<dbReference type="Pfam" id="PF13038">
    <property type="entry name" value="DUF3899"/>
    <property type="match status" value="1"/>
</dbReference>
<dbReference type="RefSeq" id="WP_192597125.1">
    <property type="nucleotide sequence ID" value="NZ_JADBEL010000001.1"/>
</dbReference>
<reference evidence="3" key="1">
    <citation type="submission" date="2020-10" db="EMBL/GenBank/DDBJ databases">
        <title>Genomic Encyclopedia of Type Strains, Phase IV (KMG-IV): sequencing the most valuable type-strain genomes for metagenomic binning, comparative biology and taxonomic classification.</title>
        <authorList>
            <person name="Goeker M."/>
        </authorList>
    </citation>
    <scope>NUCLEOTIDE SEQUENCE</scope>
    <source>
        <strain evidence="3">DSM 13886</strain>
    </source>
</reference>
<protein>
    <submittedName>
        <fullName evidence="3">Vacuolar-type H+-ATPase subunit I/STV1</fullName>
    </submittedName>
</protein>
<proteinExistence type="predicted"/>
<keyword evidence="1" id="KW-0812">Transmembrane</keyword>
<sequence length="119" mass="13436">MLFKKFFIVLNVLVLIIFGYFLITHSMTIHILNNIFMFGLACFMVGGLLLLIEKGVFKAGFKHFSWFFRRSSKLNQYADEEVGSEKTAVPYTKAAISPQIVGSGLFLIALSTIFSIILM</sequence>
<evidence type="ECO:0000313" key="4">
    <source>
        <dbReference type="Proteomes" id="UP000658225"/>
    </source>
</evidence>
<evidence type="ECO:0000256" key="1">
    <source>
        <dbReference type="SAM" id="Phobius"/>
    </source>
</evidence>
<feature type="transmembrane region" description="Helical" evidence="1">
    <location>
        <begin position="6"/>
        <end position="23"/>
    </location>
</feature>
<dbReference type="InterPro" id="IPR025007">
    <property type="entry name" value="DUF3899"/>
</dbReference>
<gene>
    <name evidence="3" type="ORF">H4683_000393</name>
</gene>